<dbReference type="AlphaFoldDB" id="A0A853BMQ0"/>
<organism evidence="5 6">
    <name type="scientific">Streptomonospora nanhaiensis</name>
    <dbReference type="NCBI Taxonomy" id="1323731"/>
    <lineage>
        <taxon>Bacteria</taxon>
        <taxon>Bacillati</taxon>
        <taxon>Actinomycetota</taxon>
        <taxon>Actinomycetes</taxon>
        <taxon>Streptosporangiales</taxon>
        <taxon>Nocardiopsidaceae</taxon>
        <taxon>Streptomonospora</taxon>
    </lineage>
</organism>
<dbReference type="Proteomes" id="UP000575985">
    <property type="component" value="Unassembled WGS sequence"/>
</dbReference>
<dbReference type="EC" id="1.5.1.38" evidence="5"/>
<dbReference type="Gene3D" id="3.40.50.360">
    <property type="match status" value="1"/>
</dbReference>
<reference evidence="5 6" key="1">
    <citation type="submission" date="2020-07" db="EMBL/GenBank/DDBJ databases">
        <title>Sequencing the genomes of 1000 actinobacteria strains.</title>
        <authorList>
            <person name="Klenk H.-P."/>
        </authorList>
    </citation>
    <scope>NUCLEOTIDE SEQUENCE [LARGE SCALE GENOMIC DNA]</scope>
    <source>
        <strain evidence="5 6">DSM 45927</strain>
    </source>
</reference>
<proteinExistence type="predicted"/>
<dbReference type="PANTHER" id="PTHR43408">
    <property type="entry name" value="FMN REDUCTASE (NADPH)"/>
    <property type="match status" value="1"/>
</dbReference>
<comment type="caution">
    <text evidence="5">The sequence shown here is derived from an EMBL/GenBank/DDBJ whole genome shotgun (WGS) entry which is preliminary data.</text>
</comment>
<keyword evidence="6" id="KW-1185">Reference proteome</keyword>
<dbReference type="EMBL" id="JACCFO010000001">
    <property type="protein sequence ID" value="NYI95947.1"/>
    <property type="molecule type" value="Genomic_DNA"/>
</dbReference>
<evidence type="ECO:0000259" key="4">
    <source>
        <dbReference type="Pfam" id="PF03358"/>
    </source>
</evidence>
<keyword evidence="2" id="KW-0288">FMN</keyword>
<dbReference type="SUPFAM" id="SSF52218">
    <property type="entry name" value="Flavoproteins"/>
    <property type="match status" value="1"/>
</dbReference>
<dbReference type="PANTHER" id="PTHR43408:SF2">
    <property type="entry name" value="FMN REDUCTASE (NADPH)"/>
    <property type="match status" value="1"/>
</dbReference>
<sequence length="202" mass="20486">MSLDASPLAAFPAASAARPVTALIGNPRPDSRTRTAAVRAARRAAGAAGLPDDVGVVELAHLRRGLLDDTPPPAVSEALEHVRSARLLVVASPTYKATYTGLLKAFLDLLPGGGLAGVTAVPLLVMASPAHALAVEVHLRPLLLELGAHAAVPGLAVPQDAVPQANGPEAEDFEPLDDLLTAWTARAAPALRAAGALGARTA</sequence>
<keyword evidence="1" id="KW-0285">Flavoprotein</keyword>
<gene>
    <name evidence="5" type="ORF">HNR12_002224</name>
</gene>
<accession>A0A853BMQ0</accession>
<keyword evidence="3 5" id="KW-0560">Oxidoreductase</keyword>
<evidence type="ECO:0000313" key="5">
    <source>
        <dbReference type="EMBL" id="NYI95947.1"/>
    </source>
</evidence>
<evidence type="ECO:0000256" key="3">
    <source>
        <dbReference type="ARBA" id="ARBA00023002"/>
    </source>
</evidence>
<dbReference type="InterPro" id="IPR005025">
    <property type="entry name" value="FMN_Rdtase-like_dom"/>
</dbReference>
<name>A0A853BMQ0_9ACTN</name>
<dbReference type="RefSeq" id="WP_179767392.1">
    <property type="nucleotide sequence ID" value="NZ_JACCFO010000001.1"/>
</dbReference>
<dbReference type="InterPro" id="IPR029039">
    <property type="entry name" value="Flavoprotein-like_sf"/>
</dbReference>
<dbReference type="GO" id="GO:0052873">
    <property type="term" value="F:FMN reductase (NADPH) activity"/>
    <property type="evidence" value="ECO:0007669"/>
    <property type="project" value="UniProtKB-EC"/>
</dbReference>
<evidence type="ECO:0000256" key="1">
    <source>
        <dbReference type="ARBA" id="ARBA00022630"/>
    </source>
</evidence>
<protein>
    <submittedName>
        <fullName evidence="5">FMN reductase</fullName>
        <ecNumber evidence="5">1.5.1.38</ecNumber>
    </submittedName>
</protein>
<feature type="domain" description="NADPH-dependent FMN reductase-like" evidence="4">
    <location>
        <begin position="20"/>
        <end position="157"/>
    </location>
</feature>
<dbReference type="InterPro" id="IPR051814">
    <property type="entry name" value="NAD(P)H-dep_FMN_reductase"/>
</dbReference>
<evidence type="ECO:0000313" key="6">
    <source>
        <dbReference type="Proteomes" id="UP000575985"/>
    </source>
</evidence>
<evidence type="ECO:0000256" key="2">
    <source>
        <dbReference type="ARBA" id="ARBA00022643"/>
    </source>
</evidence>
<dbReference type="Pfam" id="PF03358">
    <property type="entry name" value="FMN_red"/>
    <property type="match status" value="1"/>
</dbReference>